<dbReference type="EMBL" id="UFSM01000001">
    <property type="protein sequence ID" value="SUU90708.1"/>
    <property type="molecule type" value="Genomic_DNA"/>
</dbReference>
<evidence type="ECO:0000313" key="1">
    <source>
        <dbReference type="EMBL" id="SUU90708.1"/>
    </source>
</evidence>
<gene>
    <name evidence="1" type="ORF">NCTC10684_03966</name>
</gene>
<organism evidence="1 2">
    <name type="scientific">Aminobacter aminovorans</name>
    <name type="common">Chelatobacter heintzii</name>
    <dbReference type="NCBI Taxonomy" id="83263"/>
    <lineage>
        <taxon>Bacteria</taxon>
        <taxon>Pseudomonadati</taxon>
        <taxon>Pseudomonadota</taxon>
        <taxon>Alphaproteobacteria</taxon>
        <taxon>Hyphomicrobiales</taxon>
        <taxon>Phyllobacteriaceae</taxon>
        <taxon>Aminobacter</taxon>
    </lineage>
</organism>
<accession>A0A380WPD5</accession>
<dbReference type="Proteomes" id="UP000254701">
    <property type="component" value="Unassembled WGS sequence"/>
</dbReference>
<dbReference type="AlphaFoldDB" id="A0A380WPD5"/>
<evidence type="ECO:0000313" key="2">
    <source>
        <dbReference type="Proteomes" id="UP000254701"/>
    </source>
</evidence>
<protein>
    <submittedName>
        <fullName evidence="1">Uncharacterized protein</fullName>
    </submittedName>
</protein>
<proteinExistence type="predicted"/>
<name>A0A380WPD5_AMIAI</name>
<reference evidence="1 2" key="1">
    <citation type="submission" date="2018-06" db="EMBL/GenBank/DDBJ databases">
        <authorList>
            <consortium name="Pathogen Informatics"/>
            <person name="Doyle S."/>
        </authorList>
    </citation>
    <scope>NUCLEOTIDE SEQUENCE [LARGE SCALE GENOMIC DNA]</scope>
    <source>
        <strain evidence="1 2">NCTC10684</strain>
    </source>
</reference>
<sequence>MFAADVAECACGTLEALSREPSIPIVFDAELNEYHIVGAGQEKVMIYHCISCGGRAPASRRPELFMHVSLEEMERLRQVTQGLKTLDDVIHAFGPPDVDQPGGYSHTEAAGSGPRRTTWHRQMVFGAVSDTANLHVAIGLDDKVQFSFMPKARD</sequence>